<gene>
    <name evidence="10" type="ORF">QTG54_008861</name>
</gene>
<proteinExistence type="inferred from homology"/>
<dbReference type="InterPro" id="IPR045311">
    <property type="entry name" value="LC-FACS_euk"/>
</dbReference>
<dbReference type="InterPro" id="IPR000873">
    <property type="entry name" value="AMP-dep_synth/lig_dom"/>
</dbReference>
<evidence type="ECO:0000256" key="2">
    <source>
        <dbReference type="ARBA" id="ARBA00022598"/>
    </source>
</evidence>
<keyword evidence="11" id="KW-1185">Reference proteome</keyword>
<dbReference type="PANTHER" id="PTHR43272">
    <property type="entry name" value="LONG-CHAIN-FATTY-ACID--COA LIGASE"/>
    <property type="match status" value="1"/>
</dbReference>
<evidence type="ECO:0000256" key="5">
    <source>
        <dbReference type="ARBA" id="ARBA00022840"/>
    </source>
</evidence>
<dbReference type="Pfam" id="PF00501">
    <property type="entry name" value="AMP-binding"/>
    <property type="match status" value="1"/>
</dbReference>
<comment type="function">
    <text evidence="7">Catalyzes the conversion of long-chain fatty acids to their active form acyl-CoAs for both synthesis of cellular lipids, and degradation via beta-oxidation.</text>
</comment>
<dbReference type="GO" id="GO:0005783">
    <property type="term" value="C:endoplasmic reticulum"/>
    <property type="evidence" value="ECO:0007669"/>
    <property type="project" value="TreeGrafter"/>
</dbReference>
<feature type="domain" description="AMP-dependent synthetase/ligase" evidence="9">
    <location>
        <begin position="84"/>
        <end position="499"/>
    </location>
</feature>
<evidence type="ECO:0000313" key="11">
    <source>
        <dbReference type="Proteomes" id="UP001224775"/>
    </source>
</evidence>
<dbReference type="CDD" id="cd05927">
    <property type="entry name" value="LC-FACS_euk"/>
    <property type="match status" value="1"/>
</dbReference>
<dbReference type="GO" id="GO:0016020">
    <property type="term" value="C:membrane"/>
    <property type="evidence" value="ECO:0007669"/>
    <property type="project" value="TreeGrafter"/>
</dbReference>
<keyword evidence="5 7" id="KW-0067">ATP-binding</keyword>
<keyword evidence="4 7" id="KW-0276">Fatty acid metabolism</keyword>
<comment type="catalytic activity">
    <reaction evidence="7">
        <text>a long-chain fatty acid + ATP + CoA = a long-chain fatty acyl-CoA + AMP + diphosphate</text>
        <dbReference type="Rhea" id="RHEA:15421"/>
        <dbReference type="ChEBI" id="CHEBI:30616"/>
        <dbReference type="ChEBI" id="CHEBI:33019"/>
        <dbReference type="ChEBI" id="CHEBI:57287"/>
        <dbReference type="ChEBI" id="CHEBI:57560"/>
        <dbReference type="ChEBI" id="CHEBI:83139"/>
        <dbReference type="ChEBI" id="CHEBI:456215"/>
        <dbReference type="EC" id="6.2.1.3"/>
    </reaction>
</comment>
<organism evidence="10 11">
    <name type="scientific">Skeletonema marinoi</name>
    <dbReference type="NCBI Taxonomy" id="267567"/>
    <lineage>
        <taxon>Eukaryota</taxon>
        <taxon>Sar</taxon>
        <taxon>Stramenopiles</taxon>
        <taxon>Ochrophyta</taxon>
        <taxon>Bacillariophyta</taxon>
        <taxon>Coscinodiscophyceae</taxon>
        <taxon>Thalassiosirophycidae</taxon>
        <taxon>Thalassiosirales</taxon>
        <taxon>Skeletonemataceae</taxon>
        <taxon>Skeletonema</taxon>
        <taxon>Skeletonema marinoi-dohrnii complex</taxon>
    </lineage>
</organism>
<dbReference type="Gene3D" id="3.40.50.12780">
    <property type="entry name" value="N-terminal domain of ligase-like"/>
    <property type="match status" value="1"/>
</dbReference>
<dbReference type="AlphaFoldDB" id="A0AAD8Y6R1"/>
<dbReference type="EC" id="6.2.1.3" evidence="6 7"/>
<dbReference type="GO" id="GO:0005524">
    <property type="term" value="F:ATP binding"/>
    <property type="evidence" value="ECO:0007669"/>
    <property type="project" value="UniProtKB-KW"/>
</dbReference>
<feature type="region of interest" description="Disordered" evidence="8">
    <location>
        <begin position="1"/>
        <end position="32"/>
    </location>
</feature>
<keyword evidence="7" id="KW-0443">Lipid metabolism</keyword>
<name>A0AAD8Y6R1_9STRA</name>
<sequence>MASSNQQWSIEVPSTSRTPDHPSGGRGNIRRSCDPLASPVLGAFGVRTLYEALRRGRDINPLGPCLGFRATSSNTGFATPFVYASYGECVSRVDALAAGLEKGGEHLLDKNEDGMLLVGLYMKNCPEWVLAEHAVYCLGGATVPFYDTLGPDVVRFILEHTGLSCVVCSRKELARLCEAKASGTCPKFHSVILVDGVTAEASSLASNAGLKVVSFAKIEALGSQIIPTEGHSHNPPDPSDIATFCYTSGTTGNPKGALMTHENLISAGAGFAGTFPFFPNERHISYLPLPHIYERGVQAQMLYSGASIAFFRGDPLLLIEDIVGCRPTIIPMVPRVMNKIHDKIMAGMAAKGGVTEKMFNTALRAKMMGLQEGKLTHGLWDRILFNKIKKALGLDCVRLMVCGSAPLSPNVMAFFRCLLGVPVVEGYGQTEGSAAATFGHPDDIASFGHVGGPHDCVDVVLVDVPEMGYLSTDTSHSGEPCQGRGEICIRGPPVFKGYYKDEEKTKEAIDSEGWLHSGDVGLWTIHGQLRIIDRKKNIFKLAQGEYVAAEKIENVINQSLLIGQSFVHGDSFQTYLVAIVVPDEEPARAWAKEHAPEVAAAPFSELCQNDKLKQEILSEIKRLSKSNGLHGFETVRAVHLEPNIFTPESGLVTPTFKLKRPQLKTHYAKQIDEMYNTQPQSSKL</sequence>
<dbReference type="GO" id="GO:0004467">
    <property type="term" value="F:long-chain fatty acid-CoA ligase activity"/>
    <property type="evidence" value="ECO:0007669"/>
    <property type="project" value="UniProtKB-EC"/>
</dbReference>
<dbReference type="EMBL" id="JATAAI010000015">
    <property type="protein sequence ID" value="KAK1740766.1"/>
    <property type="molecule type" value="Genomic_DNA"/>
</dbReference>
<dbReference type="SUPFAM" id="SSF56801">
    <property type="entry name" value="Acetyl-CoA synthetase-like"/>
    <property type="match status" value="1"/>
</dbReference>
<dbReference type="Proteomes" id="UP001224775">
    <property type="component" value="Unassembled WGS sequence"/>
</dbReference>
<evidence type="ECO:0000256" key="4">
    <source>
        <dbReference type="ARBA" id="ARBA00022832"/>
    </source>
</evidence>
<evidence type="ECO:0000256" key="1">
    <source>
        <dbReference type="ARBA" id="ARBA00006432"/>
    </source>
</evidence>
<dbReference type="InterPro" id="IPR020845">
    <property type="entry name" value="AMP-binding_CS"/>
</dbReference>
<comment type="caution">
    <text evidence="10">The sequence shown here is derived from an EMBL/GenBank/DDBJ whole genome shotgun (WGS) entry which is preliminary data.</text>
</comment>
<accession>A0AAD8Y6R1</accession>
<dbReference type="PROSITE" id="PS00455">
    <property type="entry name" value="AMP_BINDING"/>
    <property type="match status" value="1"/>
</dbReference>
<evidence type="ECO:0000259" key="9">
    <source>
        <dbReference type="Pfam" id="PF00501"/>
    </source>
</evidence>
<evidence type="ECO:0000256" key="6">
    <source>
        <dbReference type="ARBA" id="ARBA00026121"/>
    </source>
</evidence>
<protein>
    <recommendedName>
        <fullName evidence="6 7">Long-chain-fatty-acid--CoA ligase</fullName>
        <ecNumber evidence="6 7">6.2.1.3</ecNumber>
    </recommendedName>
</protein>
<evidence type="ECO:0000256" key="8">
    <source>
        <dbReference type="SAM" id="MobiDB-lite"/>
    </source>
</evidence>
<keyword evidence="2 7" id="KW-0436">Ligase</keyword>
<reference evidence="10" key="1">
    <citation type="submission" date="2023-06" db="EMBL/GenBank/DDBJ databases">
        <title>Survivors Of The Sea: Transcriptome response of Skeletonema marinoi to long-term dormancy.</title>
        <authorList>
            <person name="Pinder M.I.M."/>
            <person name="Kourtchenko O."/>
            <person name="Robertson E.K."/>
            <person name="Larsson T."/>
            <person name="Maumus F."/>
            <person name="Osuna-Cruz C.M."/>
            <person name="Vancaester E."/>
            <person name="Stenow R."/>
            <person name="Vandepoele K."/>
            <person name="Ploug H."/>
            <person name="Bruchert V."/>
            <person name="Godhe A."/>
            <person name="Topel M."/>
        </authorList>
    </citation>
    <scope>NUCLEOTIDE SEQUENCE</scope>
    <source>
        <strain evidence="10">R05AC</strain>
    </source>
</reference>
<dbReference type="PANTHER" id="PTHR43272:SF33">
    <property type="entry name" value="AMP-BINDING DOMAIN-CONTAINING PROTEIN-RELATED"/>
    <property type="match status" value="1"/>
</dbReference>
<evidence type="ECO:0000313" key="10">
    <source>
        <dbReference type="EMBL" id="KAK1740766.1"/>
    </source>
</evidence>
<feature type="compositionally biased region" description="Polar residues" evidence="8">
    <location>
        <begin position="1"/>
        <end position="17"/>
    </location>
</feature>
<comment type="similarity">
    <text evidence="1 7">Belongs to the ATP-dependent AMP-binding enzyme family.</text>
</comment>
<dbReference type="InterPro" id="IPR042099">
    <property type="entry name" value="ANL_N_sf"/>
</dbReference>
<keyword evidence="3 7" id="KW-0547">Nucleotide-binding</keyword>
<evidence type="ECO:0000256" key="3">
    <source>
        <dbReference type="ARBA" id="ARBA00022741"/>
    </source>
</evidence>
<evidence type="ECO:0000256" key="7">
    <source>
        <dbReference type="RuleBase" id="RU369030"/>
    </source>
</evidence>